<dbReference type="STRING" id="685588.A0A067SQV4"/>
<dbReference type="GO" id="GO:0016491">
    <property type="term" value="F:oxidoreductase activity"/>
    <property type="evidence" value="ECO:0007669"/>
    <property type="project" value="UniProtKB-KW"/>
</dbReference>
<proteinExistence type="predicted"/>
<keyword evidence="3" id="KW-1185">Reference proteome</keyword>
<dbReference type="InterPro" id="IPR002347">
    <property type="entry name" value="SDR_fam"/>
</dbReference>
<sequence>MPTLIDARNSNSSFNPSYVPVMVITGATAGIGQSMAEALARHLRGRVHIIIIGRNRAAAESIIAALPKASSESTYEFVQCDLTLMKNVHAMAKDFNSRLTKVNLLVHCASVVGFGGRKETEEGIDEKLASRYYARWALTNELLPLLHAAHDQGELASVMTVLGAGLGPEIDIDDLGLKKTYKGLKAMSQSVSYNDLMVSEFASQNPEIAFTHIYPGSVYTGTISNKSIITRILVIPILPLLWLLTTPQADCAEYMLFALLNAKKGMNRFDQKGDDIGLKKFPLAEGAQKMLWDHSLEATTIDP</sequence>
<evidence type="ECO:0000313" key="2">
    <source>
        <dbReference type="EMBL" id="KDR73330.1"/>
    </source>
</evidence>
<evidence type="ECO:0000313" key="3">
    <source>
        <dbReference type="Proteomes" id="UP000027222"/>
    </source>
</evidence>
<evidence type="ECO:0008006" key="4">
    <source>
        <dbReference type="Google" id="ProtNLM"/>
    </source>
</evidence>
<keyword evidence="1" id="KW-0560">Oxidoreductase</keyword>
<dbReference type="InterPro" id="IPR036291">
    <property type="entry name" value="NAD(P)-bd_dom_sf"/>
</dbReference>
<dbReference type="OrthoDB" id="2898509at2759"/>
<evidence type="ECO:0000256" key="1">
    <source>
        <dbReference type="ARBA" id="ARBA00023002"/>
    </source>
</evidence>
<dbReference type="Proteomes" id="UP000027222">
    <property type="component" value="Unassembled WGS sequence"/>
</dbReference>
<organism evidence="2 3">
    <name type="scientific">Galerina marginata (strain CBS 339.88)</name>
    <dbReference type="NCBI Taxonomy" id="685588"/>
    <lineage>
        <taxon>Eukaryota</taxon>
        <taxon>Fungi</taxon>
        <taxon>Dikarya</taxon>
        <taxon>Basidiomycota</taxon>
        <taxon>Agaricomycotina</taxon>
        <taxon>Agaricomycetes</taxon>
        <taxon>Agaricomycetidae</taxon>
        <taxon>Agaricales</taxon>
        <taxon>Agaricineae</taxon>
        <taxon>Strophariaceae</taxon>
        <taxon>Galerina</taxon>
    </lineage>
</organism>
<dbReference type="PANTHER" id="PTHR47534">
    <property type="entry name" value="YALI0E05731P"/>
    <property type="match status" value="1"/>
</dbReference>
<name>A0A067SQV4_GALM3</name>
<accession>A0A067SQV4</accession>
<dbReference type="Pfam" id="PF00106">
    <property type="entry name" value="adh_short"/>
    <property type="match status" value="1"/>
</dbReference>
<gene>
    <name evidence="2" type="ORF">GALMADRAFT_730089</name>
</gene>
<dbReference type="Gene3D" id="3.40.50.720">
    <property type="entry name" value="NAD(P)-binding Rossmann-like Domain"/>
    <property type="match status" value="1"/>
</dbReference>
<dbReference type="PANTHER" id="PTHR47534:SF3">
    <property type="entry name" value="ALCOHOL DEHYDROGENASE-LIKE C-TERMINAL DOMAIN-CONTAINING PROTEIN"/>
    <property type="match status" value="1"/>
</dbReference>
<protein>
    <recommendedName>
        <fullName evidence="4">Ketoreductase (KR) domain-containing protein</fullName>
    </recommendedName>
</protein>
<dbReference type="PRINTS" id="PR00081">
    <property type="entry name" value="GDHRDH"/>
</dbReference>
<reference evidence="3" key="1">
    <citation type="journal article" date="2014" name="Proc. Natl. Acad. Sci. U.S.A.">
        <title>Extensive sampling of basidiomycete genomes demonstrates inadequacy of the white-rot/brown-rot paradigm for wood decay fungi.</title>
        <authorList>
            <person name="Riley R."/>
            <person name="Salamov A.A."/>
            <person name="Brown D.W."/>
            <person name="Nagy L.G."/>
            <person name="Floudas D."/>
            <person name="Held B.W."/>
            <person name="Levasseur A."/>
            <person name="Lombard V."/>
            <person name="Morin E."/>
            <person name="Otillar R."/>
            <person name="Lindquist E.A."/>
            <person name="Sun H."/>
            <person name="LaButti K.M."/>
            <person name="Schmutz J."/>
            <person name="Jabbour D."/>
            <person name="Luo H."/>
            <person name="Baker S.E."/>
            <person name="Pisabarro A.G."/>
            <person name="Walton J.D."/>
            <person name="Blanchette R.A."/>
            <person name="Henrissat B."/>
            <person name="Martin F."/>
            <person name="Cullen D."/>
            <person name="Hibbett D.S."/>
            <person name="Grigoriev I.V."/>
        </authorList>
    </citation>
    <scope>NUCLEOTIDE SEQUENCE [LARGE SCALE GENOMIC DNA]</scope>
    <source>
        <strain evidence="3">CBS 339.88</strain>
    </source>
</reference>
<dbReference type="HOGENOM" id="CLU_044999_1_0_1"/>
<dbReference type="SUPFAM" id="SSF51735">
    <property type="entry name" value="NAD(P)-binding Rossmann-fold domains"/>
    <property type="match status" value="1"/>
</dbReference>
<dbReference type="EMBL" id="KL142386">
    <property type="protein sequence ID" value="KDR73330.1"/>
    <property type="molecule type" value="Genomic_DNA"/>
</dbReference>
<dbReference type="AlphaFoldDB" id="A0A067SQV4"/>
<dbReference type="InterPro" id="IPR052228">
    <property type="entry name" value="Sec_Metab_Biosynth_Oxidored"/>
</dbReference>